<evidence type="ECO:0000256" key="1">
    <source>
        <dbReference type="SAM" id="Phobius"/>
    </source>
</evidence>
<organism evidence="2">
    <name type="scientific">Proteinivorax hydrogeniformans</name>
    <dbReference type="NCBI Taxonomy" id="1826727"/>
    <lineage>
        <taxon>Bacteria</taxon>
        <taxon>Bacillati</taxon>
        <taxon>Bacillota</taxon>
        <taxon>Clostridia</taxon>
        <taxon>Eubacteriales</taxon>
        <taxon>Proteinivoracaceae</taxon>
        <taxon>Proteinivorax</taxon>
    </lineage>
</organism>
<protein>
    <submittedName>
        <fullName evidence="2">Uncharacterized protein</fullName>
    </submittedName>
</protein>
<proteinExistence type="predicted"/>
<evidence type="ECO:0000313" key="2">
    <source>
        <dbReference type="EMBL" id="XCI29044.1"/>
    </source>
</evidence>
<dbReference type="EMBL" id="CP159485">
    <property type="protein sequence ID" value="XCI29044.1"/>
    <property type="molecule type" value="Genomic_DNA"/>
</dbReference>
<dbReference type="RefSeq" id="WP_353893593.1">
    <property type="nucleotide sequence ID" value="NZ_CP159485.1"/>
</dbReference>
<gene>
    <name evidence="2" type="ORF">PRVXH_000344</name>
</gene>
<feature type="transmembrane region" description="Helical" evidence="1">
    <location>
        <begin position="37"/>
        <end position="56"/>
    </location>
</feature>
<keyword evidence="1" id="KW-0472">Membrane</keyword>
<keyword evidence="1" id="KW-1133">Transmembrane helix</keyword>
<feature type="transmembrane region" description="Helical" evidence="1">
    <location>
        <begin position="62"/>
        <end position="87"/>
    </location>
</feature>
<reference evidence="2" key="1">
    <citation type="journal article" date="2018" name="Antonie Van Leeuwenhoek">
        <title>Proteinivorax hydrogeniformans sp. nov., an anaerobic, haloalkaliphilic bacterium fermenting proteinaceous compounds with high hydrogen production.</title>
        <authorList>
            <person name="Boltyanskaya Y."/>
            <person name="Detkova E."/>
            <person name="Pimenov N."/>
            <person name="Kevbrin V."/>
        </authorList>
    </citation>
    <scope>NUCLEOTIDE SEQUENCE</scope>
    <source>
        <strain evidence="2">Z-710</strain>
    </source>
</reference>
<sequence length="94" mass="11179">MISRYLFFIHYMVDKDKGVFYSLSKSWELTTDKGFKLFLFLILVFLVVFTPVFLSYNVGTMLFIILLRAVFAFITFPLAVMATIYLYREFNQED</sequence>
<dbReference type="AlphaFoldDB" id="A0AAU8HUG0"/>
<reference evidence="2" key="2">
    <citation type="submission" date="2024-06" db="EMBL/GenBank/DDBJ databases">
        <authorList>
            <person name="Petrova K.O."/>
            <person name="Toshchakov S.V."/>
            <person name="Boltjanskaja Y.V."/>
            <person name="Kevbrin V.V."/>
        </authorList>
    </citation>
    <scope>NUCLEOTIDE SEQUENCE</scope>
    <source>
        <strain evidence="2">Z-710</strain>
    </source>
</reference>
<name>A0AAU8HUG0_9FIRM</name>
<accession>A0AAU8HUG0</accession>
<keyword evidence="1" id="KW-0812">Transmembrane</keyword>